<sequence length="328" mass="35480">MKKILFLAAVTAIALAACTKTETTGVSEGNLIKFDNAFVGNPTKAGLAEIDKDNLTAFYVQGNFNSNLVFVDGFETVSKTATGQWVYTNLKEWQSGTWYWGAYSDGNEPVSTPVSASFTVETTQPKLTITDYTLNADTPKDLVVAVSTTDLTTNQPVPFTFNHALSQVKFTLTNGVAESDIKITDFKVSNVKSKATATVTDAISWTASGNETETLTNSAAMTAAADAAAVSDNFAVIPVDYSADEITVTFTATIDMSEPTKDIVKYLKATIAPANTWEPGYRYNYTAEITGKLMDLIEFTLADVNKWEDNTQNTPISEDDIISSDSQQ</sequence>
<dbReference type="AlphaFoldDB" id="A0A940IHQ1"/>
<dbReference type="Pfam" id="PF13149">
    <property type="entry name" value="Mfa_like_1"/>
    <property type="match status" value="1"/>
</dbReference>
<accession>A0A940IHQ1</accession>
<dbReference type="CDD" id="cd13121">
    <property type="entry name" value="BF2867_like_C"/>
    <property type="match status" value="1"/>
</dbReference>
<gene>
    <name evidence="2" type="ORF">IAB75_02680</name>
</gene>
<evidence type="ECO:0000313" key="3">
    <source>
        <dbReference type="Proteomes" id="UP000725002"/>
    </source>
</evidence>
<dbReference type="PROSITE" id="PS51257">
    <property type="entry name" value="PROKAR_LIPOPROTEIN"/>
    <property type="match status" value="1"/>
</dbReference>
<evidence type="ECO:0000256" key="1">
    <source>
        <dbReference type="SAM" id="SignalP"/>
    </source>
</evidence>
<feature type="signal peptide" evidence="1">
    <location>
        <begin position="1"/>
        <end position="16"/>
    </location>
</feature>
<keyword evidence="1" id="KW-0732">Signal</keyword>
<comment type="caution">
    <text evidence="2">The sequence shown here is derived from an EMBL/GenBank/DDBJ whole genome shotgun (WGS) entry which is preliminary data.</text>
</comment>
<dbReference type="Proteomes" id="UP000725002">
    <property type="component" value="Unassembled WGS sequence"/>
</dbReference>
<name>A0A940IHQ1_9BACT</name>
<dbReference type="EMBL" id="JADILV010000021">
    <property type="protein sequence ID" value="MBO8483009.1"/>
    <property type="molecule type" value="Genomic_DNA"/>
</dbReference>
<reference evidence="2" key="2">
    <citation type="journal article" date="2021" name="PeerJ">
        <title>Extensive microbial diversity within the chicken gut microbiome revealed by metagenomics and culture.</title>
        <authorList>
            <person name="Gilroy R."/>
            <person name="Ravi A."/>
            <person name="Getino M."/>
            <person name="Pursley I."/>
            <person name="Horton D.L."/>
            <person name="Alikhan N.F."/>
            <person name="Baker D."/>
            <person name="Gharbi K."/>
            <person name="Hall N."/>
            <person name="Watson M."/>
            <person name="Adriaenssens E.M."/>
            <person name="Foster-Nyarko E."/>
            <person name="Jarju S."/>
            <person name="Secka A."/>
            <person name="Antonio M."/>
            <person name="Oren A."/>
            <person name="Chaudhuri R.R."/>
            <person name="La Ragione R."/>
            <person name="Hildebrand F."/>
            <person name="Pallen M.J."/>
        </authorList>
    </citation>
    <scope>NUCLEOTIDE SEQUENCE</scope>
    <source>
        <strain evidence="2">G3-8215</strain>
    </source>
</reference>
<protein>
    <submittedName>
        <fullName evidence="2">Fimbrillin family protein</fullName>
    </submittedName>
</protein>
<dbReference type="InterPro" id="IPR025049">
    <property type="entry name" value="Mfa-like_1"/>
</dbReference>
<feature type="chain" id="PRO_5037505664" evidence="1">
    <location>
        <begin position="17"/>
        <end position="328"/>
    </location>
</feature>
<organism evidence="2 3">
    <name type="scientific">Candidatus Cryptobacteroides avicola</name>
    <dbReference type="NCBI Taxonomy" id="2840757"/>
    <lineage>
        <taxon>Bacteria</taxon>
        <taxon>Pseudomonadati</taxon>
        <taxon>Bacteroidota</taxon>
        <taxon>Bacteroidia</taxon>
        <taxon>Bacteroidales</taxon>
        <taxon>Candidatus Cryptobacteroides</taxon>
    </lineage>
</organism>
<dbReference type="Gene3D" id="2.60.40.2630">
    <property type="match status" value="1"/>
</dbReference>
<proteinExistence type="predicted"/>
<reference evidence="2" key="1">
    <citation type="submission" date="2020-10" db="EMBL/GenBank/DDBJ databases">
        <authorList>
            <person name="Gilroy R."/>
        </authorList>
    </citation>
    <scope>NUCLEOTIDE SEQUENCE</scope>
    <source>
        <strain evidence="2">G3-8215</strain>
    </source>
</reference>
<evidence type="ECO:0000313" key="2">
    <source>
        <dbReference type="EMBL" id="MBO8483009.1"/>
    </source>
</evidence>